<name>A0AAE0I2W8_9PEZI</name>
<evidence type="ECO:0008006" key="4">
    <source>
        <dbReference type="Google" id="ProtNLM"/>
    </source>
</evidence>
<comment type="caution">
    <text evidence="2">The sequence shown here is derived from an EMBL/GenBank/DDBJ whole genome shotgun (WGS) entry which is preliminary data.</text>
</comment>
<accession>A0AAE0I2W8</accession>
<evidence type="ECO:0000313" key="3">
    <source>
        <dbReference type="Proteomes" id="UP001286456"/>
    </source>
</evidence>
<organism evidence="2 3">
    <name type="scientific">Cercophora scortea</name>
    <dbReference type="NCBI Taxonomy" id="314031"/>
    <lineage>
        <taxon>Eukaryota</taxon>
        <taxon>Fungi</taxon>
        <taxon>Dikarya</taxon>
        <taxon>Ascomycota</taxon>
        <taxon>Pezizomycotina</taxon>
        <taxon>Sordariomycetes</taxon>
        <taxon>Sordariomycetidae</taxon>
        <taxon>Sordariales</taxon>
        <taxon>Lasiosphaeriaceae</taxon>
        <taxon>Cercophora</taxon>
    </lineage>
</organism>
<reference evidence="2" key="1">
    <citation type="journal article" date="2023" name="Mol. Phylogenet. Evol.">
        <title>Genome-scale phylogeny and comparative genomics of the fungal order Sordariales.</title>
        <authorList>
            <person name="Hensen N."/>
            <person name="Bonometti L."/>
            <person name="Westerberg I."/>
            <person name="Brannstrom I.O."/>
            <person name="Guillou S."/>
            <person name="Cros-Aarteil S."/>
            <person name="Calhoun S."/>
            <person name="Haridas S."/>
            <person name="Kuo A."/>
            <person name="Mondo S."/>
            <person name="Pangilinan J."/>
            <person name="Riley R."/>
            <person name="LaButti K."/>
            <person name="Andreopoulos B."/>
            <person name="Lipzen A."/>
            <person name="Chen C."/>
            <person name="Yan M."/>
            <person name="Daum C."/>
            <person name="Ng V."/>
            <person name="Clum A."/>
            <person name="Steindorff A."/>
            <person name="Ohm R.A."/>
            <person name="Martin F."/>
            <person name="Silar P."/>
            <person name="Natvig D.O."/>
            <person name="Lalanne C."/>
            <person name="Gautier V."/>
            <person name="Ament-Velasquez S.L."/>
            <person name="Kruys A."/>
            <person name="Hutchinson M.I."/>
            <person name="Powell A.J."/>
            <person name="Barry K."/>
            <person name="Miller A.N."/>
            <person name="Grigoriev I.V."/>
            <person name="Debuchy R."/>
            <person name="Gladieux P."/>
            <person name="Hiltunen Thoren M."/>
            <person name="Johannesson H."/>
        </authorList>
    </citation>
    <scope>NUCLEOTIDE SEQUENCE</scope>
    <source>
        <strain evidence="2">SMH4131-1</strain>
    </source>
</reference>
<feature type="chain" id="PRO_5042255339" description="Secreted protein" evidence="1">
    <location>
        <begin position="24"/>
        <end position="172"/>
    </location>
</feature>
<evidence type="ECO:0000313" key="2">
    <source>
        <dbReference type="EMBL" id="KAK3317588.1"/>
    </source>
</evidence>
<gene>
    <name evidence="2" type="ORF">B0T19DRAFT_405272</name>
</gene>
<proteinExistence type="predicted"/>
<dbReference type="Proteomes" id="UP001286456">
    <property type="component" value="Unassembled WGS sequence"/>
</dbReference>
<reference evidence="2" key="2">
    <citation type="submission" date="2023-06" db="EMBL/GenBank/DDBJ databases">
        <authorList>
            <consortium name="Lawrence Berkeley National Laboratory"/>
            <person name="Haridas S."/>
            <person name="Hensen N."/>
            <person name="Bonometti L."/>
            <person name="Westerberg I."/>
            <person name="Brannstrom I.O."/>
            <person name="Guillou S."/>
            <person name="Cros-Aarteil S."/>
            <person name="Calhoun S."/>
            <person name="Kuo A."/>
            <person name="Mondo S."/>
            <person name="Pangilinan J."/>
            <person name="Riley R."/>
            <person name="Labutti K."/>
            <person name="Andreopoulos B."/>
            <person name="Lipzen A."/>
            <person name="Chen C."/>
            <person name="Yanf M."/>
            <person name="Daum C."/>
            <person name="Ng V."/>
            <person name="Clum A."/>
            <person name="Steindorff A."/>
            <person name="Ohm R."/>
            <person name="Martin F."/>
            <person name="Silar P."/>
            <person name="Natvig D."/>
            <person name="Lalanne C."/>
            <person name="Gautier V."/>
            <person name="Ament-Velasquez S.L."/>
            <person name="Kruys A."/>
            <person name="Hutchinson M.I."/>
            <person name="Powell A.J."/>
            <person name="Barry K."/>
            <person name="Miller A.N."/>
            <person name="Grigoriev I.V."/>
            <person name="Debuchy R."/>
            <person name="Gladieux P."/>
            <person name="Thoren M.H."/>
            <person name="Johannesson H."/>
        </authorList>
    </citation>
    <scope>NUCLEOTIDE SEQUENCE</scope>
    <source>
        <strain evidence="2">SMH4131-1</strain>
    </source>
</reference>
<evidence type="ECO:0000256" key="1">
    <source>
        <dbReference type="SAM" id="SignalP"/>
    </source>
</evidence>
<keyword evidence="1" id="KW-0732">Signal</keyword>
<dbReference type="AlphaFoldDB" id="A0AAE0I2W8"/>
<keyword evidence="3" id="KW-1185">Reference proteome</keyword>
<feature type="signal peptide" evidence="1">
    <location>
        <begin position="1"/>
        <end position="23"/>
    </location>
</feature>
<dbReference type="EMBL" id="JAUEPO010000007">
    <property type="protein sequence ID" value="KAK3317588.1"/>
    <property type="molecule type" value="Genomic_DNA"/>
</dbReference>
<protein>
    <recommendedName>
        <fullName evidence="4">Secreted protein</fullName>
    </recommendedName>
</protein>
<sequence>MVFSSTKTAAVAFISTWALLVSASPCASVPAPYASNNNITTTTTTTPEAAAAYPEPITIGQLSIPHGHMIYGWTPTKTTMLDVCVQGPSRTMIQSVQTGFPSNPLCNWPFDLDGYTGLELLCVSGTENDAEPQVTAIATSGVQTHNCTALPLKVFPTSCGVGAAISQLYACQ</sequence>